<dbReference type="EMBL" id="CP045896">
    <property type="protein sequence ID" value="QQP50199.1"/>
    <property type="molecule type" value="Genomic_DNA"/>
</dbReference>
<evidence type="ECO:0000313" key="3">
    <source>
        <dbReference type="Proteomes" id="UP000595437"/>
    </source>
</evidence>
<gene>
    <name evidence="2" type="ORF">FKW44_011122</name>
</gene>
<protein>
    <submittedName>
        <fullName evidence="2">Uncharacterized protein</fullName>
    </submittedName>
</protein>
<feature type="non-terminal residue" evidence="2">
    <location>
        <position position="394"/>
    </location>
</feature>
<sequence length="394" mass="43366">MSNASEHGEVKCSSSSHRSWRKNFIHKLKLRTNKLYEWEWKKQSVTQSDPDPGGGCRSGSHEALQVVAASFGGTQPVMPLRADTLPRNISSHGPSSLFPPLIRSNSTGTTASVTSSDYGFQDWGKMTPRTTILQGSRGGRSKPGKSVRFGENRINVFLQDSGQIALEEAVKLALTYAAGSSERPGVSSDSEAVLQRGEASNVPFFSDSETHPVSNGGKRLLNPSEREVVFQGTNGSTGLIYSSTTVTKSSIPRDKFRRRRSKKNINEIFSFIDKVLSGCNNEEGCSDSDCPVNRKRRRRRRKRIPAYPNHIRPLKSSNIYDSDDSDEESGSVASSASTYQRKRLHRSKKAGARNSSYLKGPGSLENLFNHFPLDFEDLSASSSSTGTCMPFFSH</sequence>
<organism evidence="2 3">
    <name type="scientific">Caligus rogercresseyi</name>
    <name type="common">Sea louse</name>
    <dbReference type="NCBI Taxonomy" id="217165"/>
    <lineage>
        <taxon>Eukaryota</taxon>
        <taxon>Metazoa</taxon>
        <taxon>Ecdysozoa</taxon>
        <taxon>Arthropoda</taxon>
        <taxon>Crustacea</taxon>
        <taxon>Multicrustacea</taxon>
        <taxon>Hexanauplia</taxon>
        <taxon>Copepoda</taxon>
        <taxon>Siphonostomatoida</taxon>
        <taxon>Caligidae</taxon>
        <taxon>Caligus</taxon>
    </lineage>
</organism>
<name>A0A7T8K8M2_CALRO</name>
<reference evidence="3" key="1">
    <citation type="submission" date="2021-01" db="EMBL/GenBank/DDBJ databases">
        <title>Caligus Genome Assembly.</title>
        <authorList>
            <person name="Gallardo-Escarate C."/>
        </authorList>
    </citation>
    <scope>NUCLEOTIDE SEQUENCE [LARGE SCALE GENOMIC DNA]</scope>
</reference>
<evidence type="ECO:0000313" key="2">
    <source>
        <dbReference type="EMBL" id="QQP50199.1"/>
    </source>
</evidence>
<accession>A0A7T8K8M2</accession>
<dbReference type="Proteomes" id="UP000595437">
    <property type="component" value="Chromosome 7"/>
</dbReference>
<feature type="compositionally biased region" description="Basic residues" evidence="1">
    <location>
        <begin position="340"/>
        <end position="351"/>
    </location>
</feature>
<proteinExistence type="predicted"/>
<feature type="region of interest" description="Disordered" evidence="1">
    <location>
        <begin position="282"/>
        <end position="357"/>
    </location>
</feature>
<dbReference type="AlphaFoldDB" id="A0A7T8K8M2"/>
<keyword evidence="3" id="KW-1185">Reference proteome</keyword>
<evidence type="ECO:0000256" key="1">
    <source>
        <dbReference type="SAM" id="MobiDB-lite"/>
    </source>
</evidence>
<feature type="compositionally biased region" description="Basic residues" evidence="1">
    <location>
        <begin position="293"/>
        <end position="304"/>
    </location>
</feature>